<organism evidence="1 2">
    <name type="scientific">Pholiota conissans</name>
    <dbReference type="NCBI Taxonomy" id="109636"/>
    <lineage>
        <taxon>Eukaryota</taxon>
        <taxon>Fungi</taxon>
        <taxon>Dikarya</taxon>
        <taxon>Basidiomycota</taxon>
        <taxon>Agaricomycotina</taxon>
        <taxon>Agaricomycetes</taxon>
        <taxon>Agaricomycetidae</taxon>
        <taxon>Agaricales</taxon>
        <taxon>Agaricineae</taxon>
        <taxon>Strophariaceae</taxon>
        <taxon>Pholiota</taxon>
    </lineage>
</organism>
<dbReference type="Gene3D" id="3.40.50.300">
    <property type="entry name" value="P-loop containing nucleotide triphosphate hydrolases"/>
    <property type="match status" value="1"/>
</dbReference>
<evidence type="ECO:0000313" key="1">
    <source>
        <dbReference type="EMBL" id="KAF9480180.1"/>
    </source>
</evidence>
<dbReference type="AlphaFoldDB" id="A0A9P5Z4P5"/>
<evidence type="ECO:0000313" key="2">
    <source>
        <dbReference type="Proteomes" id="UP000807469"/>
    </source>
</evidence>
<comment type="caution">
    <text evidence="1">The sequence shown here is derived from an EMBL/GenBank/DDBJ whole genome shotgun (WGS) entry which is preliminary data.</text>
</comment>
<proteinExistence type="predicted"/>
<name>A0A9P5Z4P5_9AGAR</name>
<dbReference type="EMBL" id="MU155199">
    <property type="protein sequence ID" value="KAF9480180.1"/>
    <property type="molecule type" value="Genomic_DNA"/>
</dbReference>
<dbReference type="OrthoDB" id="2130433at2759"/>
<dbReference type="InterPro" id="IPR027417">
    <property type="entry name" value="P-loop_NTPase"/>
</dbReference>
<dbReference type="Proteomes" id="UP000807469">
    <property type="component" value="Unassembled WGS sequence"/>
</dbReference>
<evidence type="ECO:0008006" key="3">
    <source>
        <dbReference type="Google" id="ProtNLM"/>
    </source>
</evidence>
<accession>A0A9P5Z4P5</accession>
<sequence length="242" mass="27043">MPRNTKAVINVANTAAKEPSLTIILVGITGSGKSKFIRIADGIPDDLDVAPRVGHDLRSQTAEVEEFTVTYRSQAATKSVRLVDTPGFDDSNNVGDDFSVKKIVKWLKEDPDSKIHGFLYLHEITDCRIREDVKPDTIPQPPGTLVVTTKWSNISTGTMEEHQKAVNRFEELQTKRGFQSAASVHRFDETKESAWDIINAVQVSLAPKTRKDLAADLEIIWPIFVAKPSLLKRLWGKFKSLF</sequence>
<reference evidence="1" key="1">
    <citation type="submission" date="2020-11" db="EMBL/GenBank/DDBJ databases">
        <authorList>
            <consortium name="DOE Joint Genome Institute"/>
            <person name="Ahrendt S."/>
            <person name="Riley R."/>
            <person name="Andreopoulos W."/>
            <person name="Labutti K."/>
            <person name="Pangilinan J."/>
            <person name="Ruiz-Duenas F.J."/>
            <person name="Barrasa J.M."/>
            <person name="Sanchez-Garcia M."/>
            <person name="Camarero S."/>
            <person name="Miyauchi S."/>
            <person name="Serrano A."/>
            <person name="Linde D."/>
            <person name="Babiker R."/>
            <person name="Drula E."/>
            <person name="Ayuso-Fernandez I."/>
            <person name="Pacheco R."/>
            <person name="Padilla G."/>
            <person name="Ferreira P."/>
            <person name="Barriuso J."/>
            <person name="Kellner H."/>
            <person name="Castanera R."/>
            <person name="Alfaro M."/>
            <person name="Ramirez L."/>
            <person name="Pisabarro A.G."/>
            <person name="Kuo A."/>
            <person name="Tritt A."/>
            <person name="Lipzen A."/>
            <person name="He G."/>
            <person name="Yan M."/>
            <person name="Ng V."/>
            <person name="Cullen D."/>
            <person name="Martin F."/>
            <person name="Rosso M.-N."/>
            <person name="Henrissat B."/>
            <person name="Hibbett D."/>
            <person name="Martinez A.T."/>
            <person name="Grigoriev I.V."/>
        </authorList>
    </citation>
    <scope>NUCLEOTIDE SEQUENCE</scope>
    <source>
        <strain evidence="1">CIRM-BRFM 674</strain>
    </source>
</reference>
<dbReference type="SUPFAM" id="SSF52540">
    <property type="entry name" value="P-loop containing nucleoside triphosphate hydrolases"/>
    <property type="match status" value="1"/>
</dbReference>
<gene>
    <name evidence="1" type="ORF">BDN70DRAFT_641512</name>
</gene>
<protein>
    <recommendedName>
        <fullName evidence="3">G domain-containing protein</fullName>
    </recommendedName>
</protein>
<keyword evidence="2" id="KW-1185">Reference proteome</keyword>